<dbReference type="KEGG" id="lbc:LACBIDRAFT_300051"/>
<name>B0DFX9_LACBS</name>
<dbReference type="Proteomes" id="UP000001194">
    <property type="component" value="Unassembled WGS sequence"/>
</dbReference>
<accession>B0DFX9</accession>
<dbReference type="EMBL" id="DS547108">
    <property type="protein sequence ID" value="EDR06420.1"/>
    <property type="molecule type" value="Genomic_DNA"/>
</dbReference>
<evidence type="ECO:0000313" key="1">
    <source>
        <dbReference type="EMBL" id="EDR06420.1"/>
    </source>
</evidence>
<dbReference type="RefSeq" id="XP_001882792.1">
    <property type="nucleotide sequence ID" value="XM_001882757.1"/>
</dbReference>
<dbReference type="InParanoid" id="B0DFX9"/>
<dbReference type="GeneID" id="6078398"/>
<proteinExistence type="predicted"/>
<keyword evidence="2" id="KW-1185">Reference proteome</keyword>
<sequence>MPKFIGRWFPRSDKTDEQDFYTASMLLLLKPWCLISANLLGTHITWADSFSHFMLSASPQTKNILTNIQYFHECSDRAKNLIDYSMQGGILTQCEVDVQQQEQVVEDEEETELTEWDVEHTKASCVSSHLENFCIDALAIAGTSGIFPTLPVETVYRQGAQTAMMDG</sequence>
<reference evidence="1 2" key="1">
    <citation type="journal article" date="2008" name="Nature">
        <title>The genome of Laccaria bicolor provides insights into mycorrhizal symbiosis.</title>
        <authorList>
            <person name="Martin F."/>
            <person name="Aerts A."/>
            <person name="Ahren D."/>
            <person name="Brun A."/>
            <person name="Danchin E.G.J."/>
            <person name="Duchaussoy F."/>
            <person name="Gibon J."/>
            <person name="Kohler A."/>
            <person name="Lindquist E."/>
            <person name="Pereda V."/>
            <person name="Salamov A."/>
            <person name="Shapiro H.J."/>
            <person name="Wuyts J."/>
            <person name="Blaudez D."/>
            <person name="Buee M."/>
            <person name="Brokstein P."/>
            <person name="Canbaeck B."/>
            <person name="Cohen D."/>
            <person name="Courty P.E."/>
            <person name="Coutinho P.M."/>
            <person name="Delaruelle C."/>
            <person name="Detter J.C."/>
            <person name="Deveau A."/>
            <person name="DiFazio S."/>
            <person name="Duplessis S."/>
            <person name="Fraissinet-Tachet L."/>
            <person name="Lucic E."/>
            <person name="Frey-Klett P."/>
            <person name="Fourrey C."/>
            <person name="Feussner I."/>
            <person name="Gay G."/>
            <person name="Grimwood J."/>
            <person name="Hoegger P.J."/>
            <person name="Jain P."/>
            <person name="Kilaru S."/>
            <person name="Labbe J."/>
            <person name="Lin Y.C."/>
            <person name="Legue V."/>
            <person name="Le Tacon F."/>
            <person name="Marmeisse R."/>
            <person name="Melayah D."/>
            <person name="Montanini B."/>
            <person name="Muratet M."/>
            <person name="Nehls U."/>
            <person name="Niculita-Hirzel H."/>
            <person name="Oudot-Le Secq M.P."/>
            <person name="Peter M."/>
            <person name="Quesneville H."/>
            <person name="Rajashekar B."/>
            <person name="Reich M."/>
            <person name="Rouhier N."/>
            <person name="Schmutz J."/>
            <person name="Yin T."/>
            <person name="Chalot M."/>
            <person name="Henrissat B."/>
            <person name="Kuees U."/>
            <person name="Lucas S."/>
            <person name="Van de Peer Y."/>
            <person name="Podila G.K."/>
            <person name="Polle A."/>
            <person name="Pukkila P.J."/>
            <person name="Richardson P.M."/>
            <person name="Rouze P."/>
            <person name="Sanders I.R."/>
            <person name="Stajich J.E."/>
            <person name="Tunlid A."/>
            <person name="Tuskan G."/>
            <person name="Grigoriev I.V."/>
        </authorList>
    </citation>
    <scope>NUCLEOTIDE SEQUENCE [LARGE SCALE GENOMIC DNA]</scope>
    <source>
        <strain evidence="2">S238N-H82 / ATCC MYA-4686</strain>
    </source>
</reference>
<organism evidence="2">
    <name type="scientific">Laccaria bicolor (strain S238N-H82 / ATCC MYA-4686)</name>
    <name type="common">Bicoloured deceiver</name>
    <name type="synonym">Laccaria laccata var. bicolor</name>
    <dbReference type="NCBI Taxonomy" id="486041"/>
    <lineage>
        <taxon>Eukaryota</taxon>
        <taxon>Fungi</taxon>
        <taxon>Dikarya</taxon>
        <taxon>Basidiomycota</taxon>
        <taxon>Agaricomycotina</taxon>
        <taxon>Agaricomycetes</taxon>
        <taxon>Agaricomycetidae</taxon>
        <taxon>Agaricales</taxon>
        <taxon>Agaricineae</taxon>
        <taxon>Hydnangiaceae</taxon>
        <taxon>Laccaria</taxon>
    </lineage>
</organism>
<dbReference type="HOGENOM" id="CLU_1594823_0_0_1"/>
<gene>
    <name evidence="1" type="ORF">LACBIDRAFT_300051</name>
</gene>
<dbReference type="OrthoDB" id="2989020at2759"/>
<protein>
    <submittedName>
        <fullName evidence="1">Predicted protein</fullName>
    </submittedName>
</protein>
<dbReference type="AlphaFoldDB" id="B0DFX9"/>
<evidence type="ECO:0000313" key="2">
    <source>
        <dbReference type="Proteomes" id="UP000001194"/>
    </source>
</evidence>